<accession>A0A8D2LF44</accession>
<protein>
    <recommendedName>
        <fullName evidence="2">Fibroblast growth factor</fullName>
        <shortName evidence="2">FGF</shortName>
    </recommendedName>
</protein>
<keyword evidence="4" id="KW-1185">Reference proteome</keyword>
<dbReference type="GO" id="GO:0008083">
    <property type="term" value="F:growth factor activity"/>
    <property type="evidence" value="ECO:0007669"/>
    <property type="project" value="InterPro"/>
</dbReference>
<dbReference type="OMA" id="DDRQNRP"/>
<reference evidence="3" key="1">
    <citation type="submission" date="2025-08" db="UniProtKB">
        <authorList>
            <consortium name="Ensembl"/>
        </authorList>
    </citation>
    <scope>IDENTIFICATION</scope>
</reference>
<dbReference type="Gene3D" id="2.80.10.50">
    <property type="match status" value="1"/>
</dbReference>
<dbReference type="PROSITE" id="PS00247">
    <property type="entry name" value="HBGF_FGF"/>
    <property type="match status" value="1"/>
</dbReference>
<dbReference type="PANTHER" id="PTHR11486">
    <property type="entry name" value="FIBROBLAST GROWTH FACTOR"/>
    <property type="match status" value="1"/>
</dbReference>
<dbReference type="Proteomes" id="UP000694545">
    <property type="component" value="Unplaced"/>
</dbReference>
<dbReference type="Ensembl" id="ENSVKKT00000021152.1">
    <property type="protein sequence ID" value="ENSVKKP00000020645.1"/>
    <property type="gene ID" value="ENSVKKG00000013873.1"/>
</dbReference>
<reference evidence="3" key="2">
    <citation type="submission" date="2025-09" db="UniProtKB">
        <authorList>
            <consortium name="Ensembl"/>
        </authorList>
    </citation>
    <scope>IDENTIFICATION</scope>
</reference>
<dbReference type="CDD" id="cd23309">
    <property type="entry name" value="beta-trefoil_FGF11-like"/>
    <property type="match status" value="1"/>
</dbReference>
<evidence type="ECO:0000256" key="2">
    <source>
        <dbReference type="RuleBase" id="RU049442"/>
    </source>
</evidence>
<dbReference type="FunFam" id="2.80.10.50:FF:000001">
    <property type="entry name" value="Fibroblast growth factor"/>
    <property type="match status" value="1"/>
</dbReference>
<dbReference type="InterPro" id="IPR008996">
    <property type="entry name" value="IL1/FGF"/>
</dbReference>
<evidence type="ECO:0000313" key="4">
    <source>
        <dbReference type="Proteomes" id="UP000694545"/>
    </source>
</evidence>
<dbReference type="Pfam" id="PF00167">
    <property type="entry name" value="FGF"/>
    <property type="match status" value="1"/>
</dbReference>
<dbReference type="AlphaFoldDB" id="A0A8D2LF44"/>
<dbReference type="SUPFAM" id="SSF50353">
    <property type="entry name" value="Cytokine"/>
    <property type="match status" value="1"/>
</dbReference>
<evidence type="ECO:0000256" key="1">
    <source>
        <dbReference type="ARBA" id="ARBA00007936"/>
    </source>
</evidence>
<comment type="similarity">
    <text evidence="1 2">Belongs to the heparin-binding growth factors family.</text>
</comment>
<dbReference type="SMART" id="SM00442">
    <property type="entry name" value="FGF"/>
    <property type="match status" value="1"/>
</dbReference>
<dbReference type="InterPro" id="IPR002209">
    <property type="entry name" value="Fibroblast_GF_fam"/>
</dbReference>
<sequence>MAALASSLIRQKREIRDPVASRPVAAQRKVCPRGTKSLCQKQLLILISKVRLCGGRKGRLEKAPEPQLKGIVTKLFCRHGYYLQVHPDGSIDGTREDTNCFTLFNLIPVGLRVVAIQSSKSGQYVAMNAEGYLYTSAHFTAECRFKECVFENYYVMYSSTLYRQRESGRSWFLGINKDGQVMKGNRVKKTKAAAHFLPKLLEVSARPFWLPWGEQDGLNSRSAATLLPARGTWGKQTVGVLWGPAPVSPPLCPRSPTRAAPLSLQGFHRQQILVGGPTRMAL</sequence>
<organism evidence="3 4">
    <name type="scientific">Varanus komodoensis</name>
    <name type="common">Komodo dragon</name>
    <dbReference type="NCBI Taxonomy" id="61221"/>
    <lineage>
        <taxon>Eukaryota</taxon>
        <taxon>Metazoa</taxon>
        <taxon>Chordata</taxon>
        <taxon>Craniata</taxon>
        <taxon>Vertebrata</taxon>
        <taxon>Euteleostomi</taxon>
        <taxon>Lepidosauria</taxon>
        <taxon>Squamata</taxon>
        <taxon>Bifurcata</taxon>
        <taxon>Unidentata</taxon>
        <taxon>Episquamata</taxon>
        <taxon>Toxicofera</taxon>
        <taxon>Anguimorpha</taxon>
        <taxon>Paleoanguimorpha</taxon>
        <taxon>Varanoidea</taxon>
        <taxon>Varanidae</taxon>
        <taxon>Varanus</taxon>
    </lineage>
</organism>
<proteinExistence type="inferred from homology"/>
<dbReference type="PRINTS" id="PR00262">
    <property type="entry name" value="IL1HBGF"/>
</dbReference>
<dbReference type="PRINTS" id="PR00263">
    <property type="entry name" value="HBGFFGF"/>
</dbReference>
<name>A0A8D2LF44_VARKO</name>
<evidence type="ECO:0000313" key="3">
    <source>
        <dbReference type="Ensembl" id="ENSVKKP00000020645.1"/>
    </source>
</evidence>